<comment type="similarity">
    <text evidence="7">Belongs to the TRAP transporter large permease family.</text>
</comment>
<feature type="transmembrane region" description="Helical" evidence="7">
    <location>
        <begin position="60"/>
        <end position="85"/>
    </location>
</feature>
<feature type="transmembrane region" description="Helical" evidence="7">
    <location>
        <begin position="6"/>
        <end position="39"/>
    </location>
</feature>
<feature type="transmembrane region" description="Helical" evidence="7">
    <location>
        <begin position="141"/>
        <end position="168"/>
    </location>
</feature>
<comment type="caution">
    <text evidence="9">The sequence shown here is derived from an EMBL/GenBank/DDBJ whole genome shotgun (WGS) entry which is preliminary data.</text>
</comment>
<feature type="transmembrane region" description="Helical" evidence="7">
    <location>
        <begin position="405"/>
        <end position="430"/>
    </location>
</feature>
<gene>
    <name evidence="9" type="ORF">OOZ53_24440</name>
</gene>
<feature type="transmembrane region" description="Helical" evidence="7">
    <location>
        <begin position="218"/>
        <end position="243"/>
    </location>
</feature>
<keyword evidence="7" id="KW-0813">Transport</keyword>
<dbReference type="PIRSF" id="PIRSF006066">
    <property type="entry name" value="HI0050"/>
    <property type="match status" value="1"/>
</dbReference>
<keyword evidence="4 7" id="KW-0812">Transmembrane</keyword>
<evidence type="ECO:0000256" key="4">
    <source>
        <dbReference type="ARBA" id="ARBA00022692"/>
    </source>
</evidence>
<evidence type="ECO:0000256" key="1">
    <source>
        <dbReference type="ARBA" id="ARBA00004429"/>
    </source>
</evidence>
<dbReference type="PANTHER" id="PTHR33362">
    <property type="entry name" value="SIALIC ACID TRAP TRANSPORTER PERMEASE PROTEIN SIAT-RELATED"/>
    <property type="match status" value="1"/>
</dbReference>
<feature type="transmembrane region" description="Helical" evidence="7">
    <location>
        <begin position="279"/>
        <end position="300"/>
    </location>
</feature>
<feature type="transmembrane region" description="Helical" evidence="7">
    <location>
        <begin position="312"/>
        <end position="334"/>
    </location>
</feature>
<accession>A0ABT4VV70</accession>
<protein>
    <recommendedName>
        <fullName evidence="7">TRAP transporter large permease protein</fullName>
    </recommendedName>
</protein>
<evidence type="ECO:0000256" key="6">
    <source>
        <dbReference type="ARBA" id="ARBA00023136"/>
    </source>
</evidence>
<comment type="subcellular location">
    <subcellularLocation>
        <location evidence="1 7">Cell inner membrane</location>
        <topology evidence="1 7">Multi-pass membrane protein</topology>
    </subcellularLocation>
</comment>
<evidence type="ECO:0000256" key="5">
    <source>
        <dbReference type="ARBA" id="ARBA00022989"/>
    </source>
</evidence>
<evidence type="ECO:0000256" key="2">
    <source>
        <dbReference type="ARBA" id="ARBA00022475"/>
    </source>
</evidence>
<evidence type="ECO:0000313" key="9">
    <source>
        <dbReference type="EMBL" id="MDA4848529.1"/>
    </source>
</evidence>
<evidence type="ECO:0000259" key="8">
    <source>
        <dbReference type="Pfam" id="PF06808"/>
    </source>
</evidence>
<dbReference type="Pfam" id="PF06808">
    <property type="entry name" value="DctM"/>
    <property type="match status" value="1"/>
</dbReference>
<keyword evidence="10" id="KW-1185">Reference proteome</keyword>
<evidence type="ECO:0000256" key="7">
    <source>
        <dbReference type="RuleBase" id="RU369079"/>
    </source>
</evidence>
<evidence type="ECO:0000256" key="3">
    <source>
        <dbReference type="ARBA" id="ARBA00022519"/>
    </source>
</evidence>
<sequence>MAPFEIGLLGVGTLLLLMFLRIPIALSLTAVSFIGIFWIRGEQAAFGALASIPYDFTAHWTLSAIPMFLLMGGIASHSGLTAGLFDAARAWLGRLPGGLAVATNFAGAGFAAASGSSLATTAAMGRIAVPEMLRLGYNPSLATGVAAAVGTLGAIIPPSILIVLYAVFAQAPVGKLLIGGILPGFLTALCYAVMIVVRSSLNPSLAPPVHETYSLRERLSLVVTIWPLPILVIGVIGSIYSGLASATEAAALGALIATLVAAVQGRFSWSVLSNSLRDAVTGTAMIFLIAIGASLFTRFLAFTGIPFQLTEYVVGLSLDVSTILIMTGLVYLVLGMFLDPLGVMLLTLPILLPILDALDVSLIWVGILLVKYMEIGMLTPPVGLNVFVLKGVVGNSISLGTIYKGVAWFLLAELIVVSLLILFPQITLFLPSVMSD</sequence>
<comment type="function">
    <text evidence="7">Part of the tripartite ATP-independent periplasmic (TRAP) transport system.</text>
</comment>
<dbReference type="NCBIfam" id="TIGR00786">
    <property type="entry name" value="dctM"/>
    <property type="match status" value="1"/>
</dbReference>
<reference evidence="9" key="1">
    <citation type="submission" date="2022-11" db="EMBL/GenBank/DDBJ databases">
        <title>Hoeflea poritis sp. nov., isolated from scleractinian coral Porites lutea.</title>
        <authorList>
            <person name="Zhang G."/>
            <person name="Wei Q."/>
            <person name="Cai L."/>
        </authorList>
    </citation>
    <scope>NUCLEOTIDE SEQUENCE</scope>
    <source>
        <strain evidence="9">E7-10</strain>
    </source>
</reference>
<dbReference type="RefSeq" id="WP_271092399.1">
    <property type="nucleotide sequence ID" value="NZ_JAPJZH010000024.1"/>
</dbReference>
<dbReference type="PANTHER" id="PTHR33362:SF5">
    <property type="entry name" value="C4-DICARBOXYLATE TRAP TRANSPORTER LARGE PERMEASE PROTEIN DCTM"/>
    <property type="match status" value="1"/>
</dbReference>
<evidence type="ECO:0000313" key="10">
    <source>
        <dbReference type="Proteomes" id="UP001148313"/>
    </source>
</evidence>
<dbReference type="InterPro" id="IPR004681">
    <property type="entry name" value="TRAP_DctM"/>
</dbReference>
<keyword evidence="5 7" id="KW-1133">Transmembrane helix</keyword>
<organism evidence="9 10">
    <name type="scientific">Hoeflea poritis</name>
    <dbReference type="NCBI Taxonomy" id="2993659"/>
    <lineage>
        <taxon>Bacteria</taxon>
        <taxon>Pseudomonadati</taxon>
        <taxon>Pseudomonadota</taxon>
        <taxon>Alphaproteobacteria</taxon>
        <taxon>Hyphomicrobiales</taxon>
        <taxon>Rhizobiaceae</taxon>
        <taxon>Hoeflea</taxon>
    </lineage>
</organism>
<feature type="transmembrane region" description="Helical" evidence="7">
    <location>
        <begin position="249"/>
        <end position="267"/>
    </location>
</feature>
<feature type="transmembrane region" description="Helical" evidence="7">
    <location>
        <begin position="174"/>
        <end position="197"/>
    </location>
</feature>
<name>A0ABT4VV70_9HYPH</name>
<dbReference type="EMBL" id="JAPJZH010000024">
    <property type="protein sequence ID" value="MDA4848529.1"/>
    <property type="molecule type" value="Genomic_DNA"/>
</dbReference>
<feature type="transmembrane region" description="Helical" evidence="7">
    <location>
        <begin position="346"/>
        <end position="369"/>
    </location>
</feature>
<comment type="subunit">
    <text evidence="7">The complex comprises the extracytoplasmic solute receptor protein and the two transmembrane proteins.</text>
</comment>
<keyword evidence="3 7" id="KW-0997">Cell inner membrane</keyword>
<feature type="transmembrane region" description="Helical" evidence="7">
    <location>
        <begin position="375"/>
        <end position="393"/>
    </location>
</feature>
<keyword evidence="6 7" id="KW-0472">Membrane</keyword>
<keyword evidence="2" id="KW-1003">Cell membrane</keyword>
<proteinExistence type="inferred from homology"/>
<dbReference type="InterPro" id="IPR010656">
    <property type="entry name" value="DctM"/>
</dbReference>
<dbReference type="Proteomes" id="UP001148313">
    <property type="component" value="Unassembled WGS sequence"/>
</dbReference>
<feature type="domain" description="TRAP C4-dicarboxylate transport system permease DctM subunit" evidence="8">
    <location>
        <begin position="12"/>
        <end position="426"/>
    </location>
</feature>